<keyword evidence="1" id="KW-0472">Membrane</keyword>
<dbReference type="EMBL" id="JAUGQQ010000009">
    <property type="protein sequence ID" value="MDN3725113.1"/>
    <property type="molecule type" value="Genomic_DNA"/>
</dbReference>
<protein>
    <recommendedName>
        <fullName evidence="4">Cupin domain-containing protein</fullName>
    </recommendedName>
</protein>
<proteinExistence type="predicted"/>
<accession>A0ABT8DJB1</accession>
<dbReference type="InterPro" id="IPR014710">
    <property type="entry name" value="RmlC-like_jellyroll"/>
</dbReference>
<organism evidence="2 3">
    <name type="scientific">Aequorivita aurantiaca</name>
    <dbReference type="NCBI Taxonomy" id="3053356"/>
    <lineage>
        <taxon>Bacteria</taxon>
        <taxon>Pseudomonadati</taxon>
        <taxon>Bacteroidota</taxon>
        <taxon>Flavobacteriia</taxon>
        <taxon>Flavobacteriales</taxon>
        <taxon>Flavobacteriaceae</taxon>
        <taxon>Aequorivita</taxon>
    </lineage>
</organism>
<dbReference type="Proteomes" id="UP001244787">
    <property type="component" value="Unassembled WGS sequence"/>
</dbReference>
<feature type="transmembrane region" description="Helical" evidence="1">
    <location>
        <begin position="110"/>
        <end position="129"/>
    </location>
</feature>
<evidence type="ECO:0000313" key="2">
    <source>
        <dbReference type="EMBL" id="MDN3725113.1"/>
    </source>
</evidence>
<comment type="caution">
    <text evidence="2">The sequence shown here is derived from an EMBL/GenBank/DDBJ whole genome shotgun (WGS) entry which is preliminary data.</text>
</comment>
<dbReference type="RefSeq" id="WP_290255202.1">
    <property type="nucleotide sequence ID" value="NZ_JAUGQQ010000009.1"/>
</dbReference>
<keyword evidence="1" id="KW-1133">Transmembrane helix</keyword>
<keyword evidence="3" id="KW-1185">Reference proteome</keyword>
<dbReference type="SUPFAM" id="SSF51182">
    <property type="entry name" value="RmlC-like cupins"/>
    <property type="match status" value="1"/>
</dbReference>
<dbReference type="InterPro" id="IPR011051">
    <property type="entry name" value="RmlC_Cupin_sf"/>
</dbReference>
<reference evidence="2 3" key="1">
    <citation type="submission" date="2023-06" db="EMBL/GenBank/DDBJ databases">
        <authorList>
            <person name="Ye Y.-Q."/>
            <person name="Du Z.-J."/>
        </authorList>
    </citation>
    <scope>NUCLEOTIDE SEQUENCE [LARGE SCALE GENOMIC DNA]</scope>
    <source>
        <strain evidence="2 3">SDUM287046</strain>
    </source>
</reference>
<dbReference type="Gene3D" id="2.60.120.10">
    <property type="entry name" value="Jelly Rolls"/>
    <property type="match status" value="1"/>
</dbReference>
<evidence type="ECO:0000313" key="3">
    <source>
        <dbReference type="Proteomes" id="UP001244787"/>
    </source>
</evidence>
<evidence type="ECO:0000256" key="1">
    <source>
        <dbReference type="SAM" id="Phobius"/>
    </source>
</evidence>
<sequence>MEYKANDATPQRPEGNRLLNAPLVEMDLIALIEQLKGEVSWKDSDRNSITLFKSDSLRIVLMGLHQNAALKPHRSNGVLSVQVLEGLIEVLTDKQNSKLKKGQMVALQNNIPYSIIALTSSFFLLTLAIEEKEEFTFD</sequence>
<gene>
    <name evidence="2" type="ORF">QRD02_12020</name>
</gene>
<evidence type="ECO:0008006" key="4">
    <source>
        <dbReference type="Google" id="ProtNLM"/>
    </source>
</evidence>
<keyword evidence="1" id="KW-0812">Transmembrane</keyword>
<name>A0ABT8DJB1_9FLAO</name>